<keyword evidence="10" id="KW-1185">Reference proteome</keyword>
<accession>A0AAE4CEQ1</accession>
<evidence type="ECO:0000256" key="6">
    <source>
        <dbReference type="SAM" id="MobiDB-lite"/>
    </source>
</evidence>
<dbReference type="Pfam" id="PF03704">
    <property type="entry name" value="BTAD"/>
    <property type="match status" value="1"/>
</dbReference>
<evidence type="ECO:0000256" key="1">
    <source>
        <dbReference type="ARBA" id="ARBA00005820"/>
    </source>
</evidence>
<dbReference type="RefSeq" id="WP_310372009.1">
    <property type="nucleotide sequence ID" value="NZ_JAVDYB010000001.1"/>
</dbReference>
<feature type="transmembrane region" description="Helical" evidence="7">
    <location>
        <begin position="337"/>
        <end position="359"/>
    </location>
</feature>
<evidence type="ECO:0000256" key="5">
    <source>
        <dbReference type="PROSITE-ProRule" id="PRU01091"/>
    </source>
</evidence>
<dbReference type="InterPro" id="IPR036388">
    <property type="entry name" value="WH-like_DNA-bd_sf"/>
</dbReference>
<keyword evidence="3 5" id="KW-0238">DNA-binding</keyword>
<dbReference type="SMART" id="SM00862">
    <property type="entry name" value="Trans_reg_C"/>
    <property type="match status" value="1"/>
</dbReference>
<comment type="caution">
    <text evidence="9">The sequence shown here is derived from an EMBL/GenBank/DDBJ whole genome shotgun (WGS) entry which is preliminary data.</text>
</comment>
<keyword evidence="7" id="KW-1133">Transmembrane helix</keyword>
<dbReference type="InterPro" id="IPR001867">
    <property type="entry name" value="OmpR/PhoB-type_DNA-bd"/>
</dbReference>
<dbReference type="Pfam" id="PF00486">
    <property type="entry name" value="Trans_reg_C"/>
    <property type="match status" value="1"/>
</dbReference>
<comment type="similarity">
    <text evidence="1">Belongs to the AfsR/DnrI/RedD regulatory family.</text>
</comment>
<dbReference type="SUPFAM" id="SSF46894">
    <property type="entry name" value="C-terminal effector domain of the bipartite response regulators"/>
    <property type="match status" value="1"/>
</dbReference>
<dbReference type="Gene3D" id="1.25.40.10">
    <property type="entry name" value="Tetratricopeptide repeat domain"/>
    <property type="match status" value="1"/>
</dbReference>
<evidence type="ECO:0000313" key="9">
    <source>
        <dbReference type="EMBL" id="MDR7278850.1"/>
    </source>
</evidence>
<reference evidence="9" key="1">
    <citation type="submission" date="2023-07" db="EMBL/GenBank/DDBJ databases">
        <title>Sequencing the genomes of 1000 actinobacteria strains.</title>
        <authorList>
            <person name="Klenk H.-P."/>
        </authorList>
    </citation>
    <scope>NUCLEOTIDE SEQUENCE</scope>
    <source>
        <strain evidence="9">DSM 44707</strain>
    </source>
</reference>
<dbReference type="GO" id="GO:0000160">
    <property type="term" value="P:phosphorelay signal transduction system"/>
    <property type="evidence" value="ECO:0007669"/>
    <property type="project" value="InterPro"/>
</dbReference>
<proteinExistence type="inferred from homology"/>
<dbReference type="InterPro" id="IPR011990">
    <property type="entry name" value="TPR-like_helical_dom_sf"/>
</dbReference>
<dbReference type="GO" id="GO:0006355">
    <property type="term" value="P:regulation of DNA-templated transcription"/>
    <property type="evidence" value="ECO:0007669"/>
    <property type="project" value="InterPro"/>
</dbReference>
<dbReference type="InterPro" id="IPR016032">
    <property type="entry name" value="Sig_transdc_resp-reg_C-effctor"/>
</dbReference>
<dbReference type="AlphaFoldDB" id="A0AAE4CEQ1"/>
<feature type="compositionally biased region" description="Pro residues" evidence="6">
    <location>
        <begin position="271"/>
        <end position="281"/>
    </location>
</feature>
<feature type="region of interest" description="Disordered" evidence="6">
    <location>
        <begin position="254"/>
        <end position="288"/>
    </location>
</feature>
<dbReference type="GO" id="GO:0003677">
    <property type="term" value="F:DNA binding"/>
    <property type="evidence" value="ECO:0007669"/>
    <property type="project" value="UniProtKB-UniRule"/>
</dbReference>
<gene>
    <name evidence="9" type="ORF">J2S41_005628</name>
</gene>
<dbReference type="InterPro" id="IPR051677">
    <property type="entry name" value="AfsR-DnrI-RedD_regulator"/>
</dbReference>
<protein>
    <submittedName>
        <fullName evidence="9">DNA-binding SARP family transcriptional activator</fullName>
    </submittedName>
</protein>
<dbReference type="InterPro" id="IPR005158">
    <property type="entry name" value="BTAD"/>
</dbReference>
<dbReference type="EMBL" id="JAVDYB010000001">
    <property type="protein sequence ID" value="MDR7278850.1"/>
    <property type="molecule type" value="Genomic_DNA"/>
</dbReference>
<evidence type="ECO:0000256" key="7">
    <source>
        <dbReference type="SAM" id="Phobius"/>
    </source>
</evidence>
<evidence type="ECO:0000256" key="4">
    <source>
        <dbReference type="ARBA" id="ARBA00023163"/>
    </source>
</evidence>
<sequence>MQVRYAVLGPLTATADGAEVDLGPAKQRAVLALLLLNANRPVSAAAIVDAVWADDPPENGTNVVQKHVAGLRRALEPDRSPRSPSTVLALDGAGYRLHVEAGALDTDTFDSSVRGARALLAGDDPGAAATALRSALLLWRGEALAGLDGRVFATARRRLDDARGAAWELLAEAELALGRHASLGAELVRVIEEFPAREELRGALMLALYRQGRQAEALTAFREARDYLSDEFGVEPGERLQDLHRRILRSDPSLGLAAPPVTSPAAAPPVAAAPPPPPTPTPASASVPVRTGRRLDLSAKAWAKAVLFGGVAAGSLGMLTWLVIGVLAFARRSWAQGAAAAVYGVLTMGMFVLIGSGEIDPERDLGTTWDLLFSLCLFVPMLVGALHAVLLAFFPRSPAPVAPAGDPLREAHREQARQILAYRPDIAAELGIGRPDLFRWYDDGGLVDVNAVPEAQLAALPGLSAEAARTVAAERARGGPFGSLHDLVARGALPPDDAYALRQLLVFGAGLATTARPPG</sequence>
<name>A0AAE4CEQ1_9ACTN</name>
<dbReference type="CDD" id="cd15831">
    <property type="entry name" value="BTAD"/>
    <property type="match status" value="1"/>
</dbReference>
<dbReference type="SUPFAM" id="SSF48452">
    <property type="entry name" value="TPR-like"/>
    <property type="match status" value="1"/>
</dbReference>
<feature type="domain" description="OmpR/PhoB-type" evidence="8">
    <location>
        <begin position="1"/>
        <end position="99"/>
    </location>
</feature>
<evidence type="ECO:0000313" key="10">
    <source>
        <dbReference type="Proteomes" id="UP001183643"/>
    </source>
</evidence>
<evidence type="ECO:0000256" key="3">
    <source>
        <dbReference type="ARBA" id="ARBA00023125"/>
    </source>
</evidence>
<keyword evidence="2" id="KW-0805">Transcription regulation</keyword>
<evidence type="ECO:0000259" key="8">
    <source>
        <dbReference type="PROSITE" id="PS51755"/>
    </source>
</evidence>
<feature type="compositionally biased region" description="Low complexity" evidence="6">
    <location>
        <begin position="257"/>
        <end position="270"/>
    </location>
</feature>
<dbReference type="SUPFAM" id="SSF47781">
    <property type="entry name" value="RuvA domain 2-like"/>
    <property type="match status" value="1"/>
</dbReference>
<evidence type="ECO:0000256" key="2">
    <source>
        <dbReference type="ARBA" id="ARBA00023015"/>
    </source>
</evidence>
<dbReference type="InterPro" id="IPR010994">
    <property type="entry name" value="RuvA_2-like"/>
</dbReference>
<feature type="transmembrane region" description="Helical" evidence="7">
    <location>
        <begin position="305"/>
        <end position="330"/>
    </location>
</feature>
<keyword evidence="4" id="KW-0804">Transcription</keyword>
<dbReference type="Gene3D" id="1.10.10.10">
    <property type="entry name" value="Winged helix-like DNA-binding domain superfamily/Winged helix DNA-binding domain"/>
    <property type="match status" value="1"/>
</dbReference>
<feature type="transmembrane region" description="Helical" evidence="7">
    <location>
        <begin position="371"/>
        <end position="394"/>
    </location>
</feature>
<organism evidence="9 10">
    <name type="scientific">Catenuloplanes atrovinosus</name>
    <dbReference type="NCBI Taxonomy" id="137266"/>
    <lineage>
        <taxon>Bacteria</taxon>
        <taxon>Bacillati</taxon>
        <taxon>Actinomycetota</taxon>
        <taxon>Actinomycetes</taxon>
        <taxon>Micromonosporales</taxon>
        <taxon>Micromonosporaceae</taxon>
        <taxon>Catenuloplanes</taxon>
    </lineage>
</organism>
<dbReference type="PANTHER" id="PTHR35807">
    <property type="entry name" value="TRANSCRIPTIONAL REGULATOR REDD-RELATED"/>
    <property type="match status" value="1"/>
</dbReference>
<dbReference type="SMART" id="SM01043">
    <property type="entry name" value="BTAD"/>
    <property type="match status" value="1"/>
</dbReference>
<keyword evidence="7" id="KW-0812">Transmembrane</keyword>
<feature type="DNA-binding region" description="OmpR/PhoB-type" evidence="5">
    <location>
        <begin position="1"/>
        <end position="99"/>
    </location>
</feature>
<dbReference type="PANTHER" id="PTHR35807:SF1">
    <property type="entry name" value="TRANSCRIPTIONAL REGULATOR REDD"/>
    <property type="match status" value="1"/>
</dbReference>
<keyword evidence="7" id="KW-0472">Membrane</keyword>
<dbReference type="PROSITE" id="PS51755">
    <property type="entry name" value="OMPR_PHOB"/>
    <property type="match status" value="1"/>
</dbReference>
<dbReference type="Proteomes" id="UP001183643">
    <property type="component" value="Unassembled WGS sequence"/>
</dbReference>